<evidence type="ECO:0000256" key="5">
    <source>
        <dbReference type="ARBA" id="ARBA00022741"/>
    </source>
</evidence>
<keyword evidence="10" id="KW-0472">Membrane</keyword>
<proteinExistence type="predicted"/>
<evidence type="ECO:0000256" key="1">
    <source>
        <dbReference type="ARBA" id="ARBA00000085"/>
    </source>
</evidence>
<keyword evidence="8" id="KW-0902">Two-component regulatory system</keyword>
<dbReference type="Gene3D" id="1.20.5.1930">
    <property type="match status" value="1"/>
</dbReference>
<evidence type="ECO:0000256" key="3">
    <source>
        <dbReference type="ARBA" id="ARBA00022553"/>
    </source>
</evidence>
<feature type="transmembrane region" description="Helical" evidence="10">
    <location>
        <begin position="439"/>
        <end position="468"/>
    </location>
</feature>
<feature type="transmembrane region" description="Helical" evidence="10">
    <location>
        <begin position="72"/>
        <end position="97"/>
    </location>
</feature>
<evidence type="ECO:0000256" key="4">
    <source>
        <dbReference type="ARBA" id="ARBA00022679"/>
    </source>
</evidence>
<dbReference type="InterPro" id="IPR050482">
    <property type="entry name" value="Sensor_HK_TwoCompSys"/>
</dbReference>
<evidence type="ECO:0000256" key="7">
    <source>
        <dbReference type="ARBA" id="ARBA00022840"/>
    </source>
</evidence>
<dbReference type="CDD" id="cd16917">
    <property type="entry name" value="HATPase_UhpB-NarQ-NarX-like"/>
    <property type="match status" value="1"/>
</dbReference>
<dbReference type="Proteomes" id="UP001617351">
    <property type="component" value="Unassembled WGS sequence"/>
</dbReference>
<feature type="transmembrane region" description="Helical" evidence="10">
    <location>
        <begin position="135"/>
        <end position="155"/>
    </location>
</feature>
<dbReference type="Pfam" id="PF07730">
    <property type="entry name" value="HisKA_3"/>
    <property type="match status" value="1"/>
</dbReference>
<accession>A0ABW8EHV2</accession>
<dbReference type="EC" id="2.7.13.3" evidence="2"/>
<keyword evidence="10" id="KW-1133">Transmembrane helix</keyword>
<dbReference type="Gene3D" id="3.30.565.10">
    <property type="entry name" value="Histidine kinase-like ATPase, C-terminal domain"/>
    <property type="match status" value="1"/>
</dbReference>
<keyword evidence="4" id="KW-0808">Transferase</keyword>
<organism evidence="12 13">
    <name type="scientific">Streptomyces toxytricini</name>
    <name type="common">Actinomyces toxytricini</name>
    <dbReference type="NCBI Taxonomy" id="67369"/>
    <lineage>
        <taxon>Bacteria</taxon>
        <taxon>Bacillati</taxon>
        <taxon>Actinomycetota</taxon>
        <taxon>Actinomycetes</taxon>
        <taxon>Kitasatosporales</taxon>
        <taxon>Streptomycetaceae</taxon>
        <taxon>Streptomyces</taxon>
    </lineage>
</organism>
<reference evidence="12 13" key="1">
    <citation type="submission" date="2024-10" db="EMBL/GenBank/DDBJ databases">
        <title>The Natural Products Discovery Center: Release of the First 8490 Sequenced Strains for Exploring Actinobacteria Biosynthetic Diversity.</title>
        <authorList>
            <person name="Kalkreuter E."/>
            <person name="Kautsar S.A."/>
            <person name="Yang D."/>
            <person name="Bader C.D."/>
            <person name="Teijaro C.N."/>
            <person name="Fluegel L."/>
            <person name="Davis C.M."/>
            <person name="Simpson J.R."/>
            <person name="Lauterbach L."/>
            <person name="Steele A.D."/>
            <person name="Gui C."/>
            <person name="Meng S."/>
            <person name="Li G."/>
            <person name="Viehrig K."/>
            <person name="Ye F."/>
            <person name="Su P."/>
            <person name="Kiefer A.F."/>
            <person name="Nichols A."/>
            <person name="Cepeda A.J."/>
            <person name="Yan W."/>
            <person name="Fan B."/>
            <person name="Jiang Y."/>
            <person name="Adhikari A."/>
            <person name="Zheng C.-J."/>
            <person name="Schuster L."/>
            <person name="Cowan T.M."/>
            <person name="Smanski M.J."/>
            <person name="Chevrette M.G."/>
            <person name="De Carvalho L.P.S."/>
            <person name="Shen B."/>
        </authorList>
    </citation>
    <scope>NUCLEOTIDE SEQUENCE [LARGE SCALE GENOMIC DNA]</scope>
    <source>
        <strain evidence="12 13">NPDC087220</strain>
    </source>
</reference>
<dbReference type="PANTHER" id="PTHR24421">
    <property type="entry name" value="NITRATE/NITRITE SENSOR PROTEIN NARX-RELATED"/>
    <property type="match status" value="1"/>
</dbReference>
<keyword evidence="13" id="KW-1185">Reference proteome</keyword>
<dbReference type="SUPFAM" id="SSF55874">
    <property type="entry name" value="ATPase domain of HSP90 chaperone/DNA topoisomerase II/histidine kinase"/>
    <property type="match status" value="1"/>
</dbReference>
<evidence type="ECO:0000256" key="8">
    <source>
        <dbReference type="ARBA" id="ARBA00023012"/>
    </source>
</evidence>
<feature type="region of interest" description="Disordered" evidence="9">
    <location>
        <begin position="496"/>
        <end position="515"/>
    </location>
</feature>
<dbReference type="GO" id="GO:0016301">
    <property type="term" value="F:kinase activity"/>
    <property type="evidence" value="ECO:0007669"/>
    <property type="project" value="UniProtKB-KW"/>
</dbReference>
<dbReference type="InterPro" id="IPR036890">
    <property type="entry name" value="HATPase_C_sf"/>
</dbReference>
<comment type="caution">
    <text evidence="12">The sequence shown here is derived from an EMBL/GenBank/DDBJ whole genome shotgun (WGS) entry which is preliminary data.</text>
</comment>
<sequence>MDVTAKTRAGLRWLRGPEPWTGRMLAADLALAAGVALLGLGVEELDSGGPVRMALGAAAVFPLVLLRRRLPAATLVAAAAVGPFLPGTVLVTLPLGWSAGRRIVGAGRALAAFVLAFLASVGFGVLEQWAGMRPLLVVVFTTLMFLVTTVMPGLASRYWSQRRTLLQALQERNGQLLRERAMVAGQARLRERQRIAQDMHDSLGHQLALISVHTGALEVDPELTDRQREAVGVLRQASVSAMHELREAVGILRDGVEAPAPVEEAQPAARGVAGIAGIVEAARSAGTDVRLATAGRPRPLAAACDHAAYRIVQEALTNAYKHAPGAAIAVELRYEDDSLVVEVANGPAPAAAAGAVVSGGQGLTGLRERARLVGGMVHAGATGDGGFRIAGVLPYGAEPAGAEDAADDFGQQERGFAGVPPMDWAAVDRELAAGGRSRLGGLALGCGIAVASVVALLIVFAAMIALFIGSANNAMISRADYDRVRVGDSEQAVRDRLPDGDSFLTDGLDRKGPPRPEGSECLALMSVDDSDFGTDTVFRFCFKDGKLVDKQSYEAEQ</sequence>
<keyword evidence="3" id="KW-0597">Phosphoprotein</keyword>
<evidence type="ECO:0000256" key="10">
    <source>
        <dbReference type="SAM" id="Phobius"/>
    </source>
</evidence>
<evidence type="ECO:0000313" key="13">
    <source>
        <dbReference type="Proteomes" id="UP001617351"/>
    </source>
</evidence>
<dbReference type="PANTHER" id="PTHR24421:SF10">
    <property type="entry name" value="NITRATE_NITRITE SENSOR PROTEIN NARQ"/>
    <property type="match status" value="1"/>
</dbReference>
<keyword evidence="7" id="KW-0067">ATP-binding</keyword>
<dbReference type="RefSeq" id="WP_402381754.1">
    <property type="nucleotide sequence ID" value="NZ_JBIUYY010000007.1"/>
</dbReference>
<comment type="catalytic activity">
    <reaction evidence="1">
        <text>ATP + protein L-histidine = ADP + protein N-phospho-L-histidine.</text>
        <dbReference type="EC" id="2.7.13.3"/>
    </reaction>
</comment>
<keyword evidence="5" id="KW-0547">Nucleotide-binding</keyword>
<protein>
    <recommendedName>
        <fullName evidence="2">histidine kinase</fullName>
        <ecNumber evidence="2">2.7.13.3</ecNumber>
    </recommendedName>
</protein>
<gene>
    <name evidence="12" type="ORF">ACIO7M_17115</name>
</gene>
<keyword evidence="6 12" id="KW-0418">Kinase</keyword>
<evidence type="ECO:0000256" key="2">
    <source>
        <dbReference type="ARBA" id="ARBA00012438"/>
    </source>
</evidence>
<feature type="domain" description="Signal transduction histidine kinase subgroup 3 dimerisation and phosphoacceptor" evidence="11">
    <location>
        <begin position="191"/>
        <end position="255"/>
    </location>
</feature>
<evidence type="ECO:0000259" key="11">
    <source>
        <dbReference type="Pfam" id="PF07730"/>
    </source>
</evidence>
<name>A0ABW8EHV2_STRT5</name>
<feature type="transmembrane region" description="Helical" evidence="10">
    <location>
        <begin position="20"/>
        <end position="42"/>
    </location>
</feature>
<evidence type="ECO:0000313" key="12">
    <source>
        <dbReference type="EMBL" id="MFJ2822815.1"/>
    </source>
</evidence>
<dbReference type="InterPro" id="IPR011712">
    <property type="entry name" value="Sig_transdc_His_kin_sub3_dim/P"/>
</dbReference>
<feature type="transmembrane region" description="Helical" evidence="10">
    <location>
        <begin position="109"/>
        <end position="129"/>
    </location>
</feature>
<evidence type="ECO:0000256" key="6">
    <source>
        <dbReference type="ARBA" id="ARBA00022777"/>
    </source>
</evidence>
<evidence type="ECO:0000256" key="9">
    <source>
        <dbReference type="SAM" id="MobiDB-lite"/>
    </source>
</evidence>
<keyword evidence="10" id="KW-0812">Transmembrane</keyword>
<dbReference type="EMBL" id="JBIUYY010000007">
    <property type="protein sequence ID" value="MFJ2822815.1"/>
    <property type="molecule type" value="Genomic_DNA"/>
</dbReference>